<feature type="compositionally biased region" description="Basic and acidic residues" evidence="7">
    <location>
        <begin position="156"/>
        <end position="165"/>
    </location>
</feature>
<dbReference type="InterPro" id="IPR000917">
    <property type="entry name" value="Sulfatase_N"/>
</dbReference>
<evidence type="ECO:0000256" key="7">
    <source>
        <dbReference type="SAM" id="MobiDB-lite"/>
    </source>
</evidence>
<evidence type="ECO:0000256" key="3">
    <source>
        <dbReference type="ARBA" id="ARBA00022475"/>
    </source>
</evidence>
<comment type="caution">
    <text evidence="10">The sequence shown here is derived from an EMBL/GenBank/DDBJ whole genome shotgun (WGS) entry which is preliminary data.</text>
</comment>
<feature type="transmembrane region" description="Helical" evidence="8">
    <location>
        <begin position="426"/>
        <end position="448"/>
    </location>
</feature>
<dbReference type="RefSeq" id="WP_022860188.1">
    <property type="nucleotide sequence ID" value="NZ_JGZB01000011.1"/>
</dbReference>
<feature type="domain" description="Sulfatase N-terminal" evidence="9">
    <location>
        <begin position="532"/>
        <end position="841"/>
    </location>
</feature>
<dbReference type="PANTHER" id="PTHR47371">
    <property type="entry name" value="LIPOTEICHOIC ACID SYNTHASE"/>
    <property type="match status" value="1"/>
</dbReference>
<comment type="subcellular location">
    <subcellularLocation>
        <location evidence="1">Cell membrane</location>
        <topology evidence="1">Multi-pass membrane protein</topology>
    </subcellularLocation>
</comment>
<accession>A0A087B848</accession>
<keyword evidence="6 8" id="KW-0472">Membrane</keyword>
<protein>
    <submittedName>
        <fullName evidence="10">Phosphoglycerol transferase</fullName>
    </submittedName>
</protein>
<comment type="pathway">
    <text evidence="2">Cell wall biogenesis; lipoteichoic acid biosynthesis.</text>
</comment>
<feature type="compositionally biased region" description="Basic and acidic residues" evidence="7">
    <location>
        <begin position="132"/>
        <end position="141"/>
    </location>
</feature>
<keyword evidence="10" id="KW-0808">Transferase</keyword>
<feature type="transmembrane region" description="Helical" evidence="8">
    <location>
        <begin position="383"/>
        <end position="405"/>
    </location>
</feature>
<dbReference type="eggNOG" id="COG1368">
    <property type="taxonomic scope" value="Bacteria"/>
</dbReference>
<keyword evidence="3" id="KW-1003">Cell membrane</keyword>
<feature type="transmembrane region" description="Helical" evidence="8">
    <location>
        <begin position="328"/>
        <end position="345"/>
    </location>
</feature>
<keyword evidence="4 8" id="KW-0812">Transmembrane</keyword>
<gene>
    <name evidence="10" type="ORF">BMAGN_1414</name>
</gene>
<evidence type="ECO:0000256" key="6">
    <source>
        <dbReference type="ARBA" id="ARBA00023136"/>
    </source>
</evidence>
<feature type="transmembrane region" description="Helical" evidence="8">
    <location>
        <begin position="254"/>
        <end position="274"/>
    </location>
</feature>
<dbReference type="InterPro" id="IPR017850">
    <property type="entry name" value="Alkaline_phosphatase_core_sf"/>
</dbReference>
<reference evidence="10 11" key="1">
    <citation type="submission" date="2014-03" db="EMBL/GenBank/DDBJ databases">
        <title>Genomics of Bifidobacteria.</title>
        <authorList>
            <person name="Ventura M."/>
            <person name="Milani C."/>
            <person name="Lugli G.A."/>
        </authorList>
    </citation>
    <scope>NUCLEOTIDE SEQUENCE [LARGE SCALE GENOMIC DNA]</scope>
    <source>
        <strain evidence="10 11">LMG 11591</strain>
    </source>
</reference>
<dbReference type="InterPro" id="IPR050448">
    <property type="entry name" value="OpgB/LTA_synthase_biosynth"/>
</dbReference>
<dbReference type="STRING" id="1692.BMAGN_1414"/>
<feature type="compositionally biased region" description="Basic residues" evidence="7">
    <location>
        <begin position="217"/>
        <end position="230"/>
    </location>
</feature>
<evidence type="ECO:0000256" key="2">
    <source>
        <dbReference type="ARBA" id="ARBA00004936"/>
    </source>
</evidence>
<evidence type="ECO:0000256" key="4">
    <source>
        <dbReference type="ARBA" id="ARBA00022692"/>
    </source>
</evidence>
<evidence type="ECO:0000256" key="1">
    <source>
        <dbReference type="ARBA" id="ARBA00004651"/>
    </source>
</evidence>
<name>A0A087B848_9BIFI</name>
<feature type="compositionally biased region" description="Basic and acidic residues" evidence="7">
    <location>
        <begin position="194"/>
        <end position="207"/>
    </location>
</feature>
<dbReference type="GO" id="GO:0016740">
    <property type="term" value="F:transferase activity"/>
    <property type="evidence" value="ECO:0007669"/>
    <property type="project" value="UniProtKB-KW"/>
</dbReference>
<dbReference type="CDD" id="cd16015">
    <property type="entry name" value="LTA_synthase"/>
    <property type="match status" value="1"/>
</dbReference>
<feature type="transmembrane region" description="Helical" evidence="8">
    <location>
        <begin position="302"/>
        <end position="321"/>
    </location>
</feature>
<dbReference type="AlphaFoldDB" id="A0A087B848"/>
<proteinExistence type="predicted"/>
<dbReference type="GO" id="GO:0005886">
    <property type="term" value="C:plasma membrane"/>
    <property type="evidence" value="ECO:0007669"/>
    <property type="project" value="UniProtKB-SubCell"/>
</dbReference>
<evidence type="ECO:0000313" key="11">
    <source>
        <dbReference type="Proteomes" id="UP000029052"/>
    </source>
</evidence>
<dbReference type="Pfam" id="PF00884">
    <property type="entry name" value="Sulfatase"/>
    <property type="match status" value="1"/>
</dbReference>
<dbReference type="SUPFAM" id="SSF53649">
    <property type="entry name" value="Alkaline phosphatase-like"/>
    <property type="match status" value="1"/>
</dbReference>
<feature type="compositionally biased region" description="Low complexity" evidence="7">
    <location>
        <begin position="166"/>
        <end position="193"/>
    </location>
</feature>
<dbReference type="Gene3D" id="3.40.720.10">
    <property type="entry name" value="Alkaline Phosphatase, subunit A"/>
    <property type="match status" value="1"/>
</dbReference>
<feature type="region of interest" description="Disordered" evidence="7">
    <location>
        <begin position="63"/>
        <end position="230"/>
    </location>
</feature>
<feature type="compositionally biased region" description="Basic and acidic residues" evidence="7">
    <location>
        <begin position="87"/>
        <end position="97"/>
    </location>
</feature>
<keyword evidence="5 8" id="KW-1133">Transmembrane helix</keyword>
<organism evidence="10 11">
    <name type="scientific">Bifidobacterium magnum</name>
    <dbReference type="NCBI Taxonomy" id="1692"/>
    <lineage>
        <taxon>Bacteria</taxon>
        <taxon>Bacillati</taxon>
        <taxon>Actinomycetota</taxon>
        <taxon>Actinomycetes</taxon>
        <taxon>Bifidobacteriales</taxon>
        <taxon>Bifidobacteriaceae</taxon>
        <taxon>Bifidobacterium</taxon>
    </lineage>
</organism>
<sequence length="931" mass="103092">MAANNRDEEAIDKTIATNDDATLLAEESGIHDTENLEAQLNPENRTPDNLDIHRGELAEDFVGESEEETQNIENEKTLAGEQPEDVAVDKAALRSDDSATVPENDKPFVGGVKTTISGRGEGTIWPFTESDDPNKATEKVEGSSSNNQPYSPADEGAQRPFDHAATEPAAEPVAAQTNSAEQSSAVSSAATSKDAQESERAAEDHAGDATTGDGKKARNTKKNKKQPGKIRTAYHKYQQTKFYKIWDKRIKFSYAFYALTFLFLCWWTDLFQIWSVNKDTQYDPLAHIGLITQIWNACWRNAAGTAFILNFIALALIYAACVTIINRFWVATAAFTTLVSVFAVANKIKITLRNETIIPSDLTFISGGAGESIVSFIPPDMHALVYVSIKRIVAFIILCILLQFIDKRRAFIYCSWKHPLRNAKNIAGTLGRILAAVLSVCLLITYSVNLSEPKSAVRNFANNLGYSPALWNTSIDAQQSGSLTTFLSLTKVKAMNEPKDYSRKAMQAIADKYAKEADIVNAQRAQSLTNSTVIFVLSESFSDPTRVPGVSFTSDPIPFVRSLSESPQASTGLMISPSYGGGTANIEYQQLTGMSMANFNDSLLSPYQQLIPNRSNVFTFNQMWNEACGGSEPEQCSIAYHPYFKNLYMRAFNYVKFKFSNFRTLDSVKDPLVDQRTNPNSGLVQDEQSYQDVIDGLNSSAEQSRNMFVQLITMQNHLPYNDWYAGNQFKDAGDTSENLTDAERRDIETYAKGAYITDEATQQFLNELNQMDRPISVVFYGDHLPGIYPTAMANPDNNVGLHETNYFIWSNQASRDVNKLPESNSGYSSANFFMAQAAEQLNAKVSPFLTLLSQLHAEVPAMARFGNSLGSGWTANSSTTIVDAHGNVIPESSLSDHAKQLLEDYKLVQYDMAVGKNYLGDMKFTSLNYNK</sequence>
<dbReference type="EMBL" id="JGZB01000011">
    <property type="protein sequence ID" value="KFI67198.1"/>
    <property type="molecule type" value="Genomic_DNA"/>
</dbReference>
<dbReference type="PANTHER" id="PTHR47371:SF3">
    <property type="entry name" value="PHOSPHOGLYCEROL TRANSFERASE I"/>
    <property type="match status" value="1"/>
</dbReference>
<keyword evidence="11" id="KW-1185">Reference proteome</keyword>
<dbReference type="Proteomes" id="UP000029052">
    <property type="component" value="Unassembled WGS sequence"/>
</dbReference>
<evidence type="ECO:0000259" key="9">
    <source>
        <dbReference type="Pfam" id="PF00884"/>
    </source>
</evidence>
<evidence type="ECO:0000256" key="8">
    <source>
        <dbReference type="SAM" id="Phobius"/>
    </source>
</evidence>
<evidence type="ECO:0000256" key="5">
    <source>
        <dbReference type="ARBA" id="ARBA00022989"/>
    </source>
</evidence>
<evidence type="ECO:0000313" key="10">
    <source>
        <dbReference type="EMBL" id="KFI67198.1"/>
    </source>
</evidence>